<protein>
    <submittedName>
        <fullName evidence="3">HAD family phosphatase</fullName>
    </submittedName>
</protein>
<dbReference type="Pfam" id="PF08282">
    <property type="entry name" value="Hydrolase_3"/>
    <property type="match status" value="1"/>
</dbReference>
<dbReference type="InterPro" id="IPR023214">
    <property type="entry name" value="HAD_sf"/>
</dbReference>
<evidence type="ECO:0000256" key="1">
    <source>
        <dbReference type="ARBA" id="ARBA00022723"/>
    </source>
</evidence>
<keyword evidence="2" id="KW-0378">Hydrolase</keyword>
<dbReference type="SUPFAM" id="SSF56784">
    <property type="entry name" value="HAD-like"/>
    <property type="match status" value="1"/>
</dbReference>
<evidence type="ECO:0000256" key="2">
    <source>
        <dbReference type="ARBA" id="ARBA00022801"/>
    </source>
</evidence>
<dbReference type="EMBL" id="NWTM01000004">
    <property type="protein sequence ID" value="RYC39904.1"/>
    <property type="molecule type" value="Genomic_DNA"/>
</dbReference>
<dbReference type="GO" id="GO:0000287">
    <property type="term" value="F:magnesium ion binding"/>
    <property type="evidence" value="ECO:0007669"/>
    <property type="project" value="TreeGrafter"/>
</dbReference>
<dbReference type="InterPro" id="IPR036412">
    <property type="entry name" value="HAD-like_sf"/>
</dbReference>
<keyword evidence="4" id="KW-1185">Reference proteome</keyword>
<dbReference type="NCBIfam" id="TIGR01484">
    <property type="entry name" value="HAD-SF-IIB"/>
    <property type="match status" value="1"/>
</dbReference>
<reference evidence="3 4" key="1">
    <citation type="journal article" date="2018" name="Syst. Appl. Microbiol.">
        <title>Pectobacterium zantedeschiae sp. nov. a new species of a soft rot pathogen isolated from Calla lily (Zantedeschia spp.).</title>
        <authorList>
            <person name="Waleron M."/>
            <person name="Misztak A."/>
            <person name="Waleron M."/>
            <person name="Franczuk M."/>
            <person name="Jonca J."/>
            <person name="Wielgomas B."/>
            <person name="Mikicinski A."/>
            <person name="Popovic T."/>
            <person name="Waleron K."/>
        </authorList>
    </citation>
    <scope>NUCLEOTIDE SEQUENCE [LARGE SCALE GENOMIC DNA]</scope>
    <source>
        <strain evidence="3 4">9M</strain>
    </source>
</reference>
<proteinExistence type="predicted"/>
<name>A0A9X8JGV2_9GAMM</name>
<dbReference type="Gene3D" id="3.30.1240.10">
    <property type="match status" value="1"/>
</dbReference>
<dbReference type="AlphaFoldDB" id="A0A9X8JGV2"/>
<dbReference type="RefSeq" id="WP_131535040.1">
    <property type="nucleotide sequence ID" value="NZ_JBEHFA010000015.1"/>
</dbReference>
<dbReference type="SFLD" id="SFLDG01140">
    <property type="entry name" value="C2.B:_Phosphomannomutase_and_P"/>
    <property type="match status" value="1"/>
</dbReference>
<dbReference type="InterPro" id="IPR000150">
    <property type="entry name" value="Cof"/>
</dbReference>
<dbReference type="PANTHER" id="PTHR10000">
    <property type="entry name" value="PHOSPHOSERINE PHOSPHATASE"/>
    <property type="match status" value="1"/>
</dbReference>
<dbReference type="Proteomes" id="UP001138460">
    <property type="component" value="Unassembled WGS sequence"/>
</dbReference>
<evidence type="ECO:0000313" key="4">
    <source>
        <dbReference type="Proteomes" id="UP001138460"/>
    </source>
</evidence>
<dbReference type="NCBIfam" id="TIGR00099">
    <property type="entry name" value="Cof-subfamily"/>
    <property type="match status" value="1"/>
</dbReference>
<evidence type="ECO:0000313" key="3">
    <source>
        <dbReference type="EMBL" id="RYC39904.1"/>
    </source>
</evidence>
<accession>A0A9X8JGV2</accession>
<dbReference type="OrthoDB" id="5498330at2"/>
<sequence>MRFKLLAIDLDGTLLTSQKEVTPATRRLLQEALAMGLHVALVSGRTLPSVLQLMEQLALVGPRCWAIACNGALTWSQEESAMINAHVLEHDDILTLTHFGRSLNLECYQIDGQQLVASRPVPPDAGALRYCRMPMVSLPSDWETRSRRQTPKMMFIEGRTTIDALTERVPSSLSRCYYFVRSEPNYFEVMQYGVNKGAACQALARYLTIPPETVLAIGDEENDREMLAFAGTGIAMGNAVPTIKAIADWVTTNNDNEGVAVALQRYVIPKNGGIG</sequence>
<dbReference type="SFLD" id="SFLDS00003">
    <property type="entry name" value="Haloacid_Dehalogenase"/>
    <property type="match status" value="1"/>
</dbReference>
<dbReference type="InterPro" id="IPR006379">
    <property type="entry name" value="HAD-SF_hydro_IIB"/>
</dbReference>
<dbReference type="PROSITE" id="PS01228">
    <property type="entry name" value="COF_1"/>
    <property type="match status" value="1"/>
</dbReference>
<dbReference type="CDD" id="cd07516">
    <property type="entry name" value="HAD_Pase"/>
    <property type="match status" value="1"/>
</dbReference>
<keyword evidence="1" id="KW-0479">Metal-binding</keyword>
<comment type="caution">
    <text evidence="3">The sequence shown here is derived from an EMBL/GenBank/DDBJ whole genome shotgun (WGS) entry which is preliminary data.</text>
</comment>
<dbReference type="Gene3D" id="3.40.50.1000">
    <property type="entry name" value="HAD superfamily/HAD-like"/>
    <property type="match status" value="1"/>
</dbReference>
<dbReference type="GO" id="GO:0005829">
    <property type="term" value="C:cytosol"/>
    <property type="evidence" value="ECO:0007669"/>
    <property type="project" value="TreeGrafter"/>
</dbReference>
<gene>
    <name evidence="3" type="ORF">CLR69_19270</name>
</gene>
<dbReference type="PANTHER" id="PTHR10000:SF8">
    <property type="entry name" value="HAD SUPERFAMILY HYDROLASE-LIKE, TYPE 3"/>
    <property type="match status" value="1"/>
</dbReference>
<dbReference type="GO" id="GO:0016791">
    <property type="term" value="F:phosphatase activity"/>
    <property type="evidence" value="ECO:0007669"/>
    <property type="project" value="TreeGrafter"/>
</dbReference>
<organism evidence="3 4">
    <name type="scientific">Pectobacterium zantedeschiae</name>
    <dbReference type="NCBI Taxonomy" id="2034769"/>
    <lineage>
        <taxon>Bacteria</taxon>
        <taxon>Pseudomonadati</taxon>
        <taxon>Pseudomonadota</taxon>
        <taxon>Gammaproteobacteria</taxon>
        <taxon>Enterobacterales</taxon>
        <taxon>Pectobacteriaceae</taxon>
        <taxon>Pectobacterium</taxon>
    </lineage>
</organism>